<evidence type="ECO:0000256" key="13">
    <source>
        <dbReference type="ARBA" id="ARBA00059320"/>
    </source>
</evidence>
<dbReference type="Gene3D" id="2.40.30.10">
    <property type="entry name" value="Translation factors"/>
    <property type="match status" value="1"/>
</dbReference>
<evidence type="ECO:0000256" key="8">
    <source>
        <dbReference type="ARBA" id="ARBA00022827"/>
    </source>
</evidence>
<dbReference type="Gene3D" id="3.40.50.80">
    <property type="entry name" value="Nucleotide-binding domain of ferredoxin-NADP reductase (FNR) module"/>
    <property type="match status" value="1"/>
</dbReference>
<organism evidence="16 17">
    <name type="scientific">Asterophora parasitica</name>
    <dbReference type="NCBI Taxonomy" id="117018"/>
    <lineage>
        <taxon>Eukaryota</taxon>
        <taxon>Fungi</taxon>
        <taxon>Dikarya</taxon>
        <taxon>Basidiomycota</taxon>
        <taxon>Agaricomycotina</taxon>
        <taxon>Agaricomycetes</taxon>
        <taxon>Agaricomycetidae</taxon>
        <taxon>Agaricales</taxon>
        <taxon>Tricholomatineae</taxon>
        <taxon>Lyophyllaceae</taxon>
        <taxon>Asterophora</taxon>
    </lineage>
</organism>
<name>A0A9P7GFH3_9AGAR</name>
<dbReference type="InterPro" id="IPR017938">
    <property type="entry name" value="Riboflavin_synthase-like_b-brl"/>
</dbReference>
<dbReference type="GO" id="GO:0050660">
    <property type="term" value="F:flavin adenine dinucleotide binding"/>
    <property type="evidence" value="ECO:0007669"/>
    <property type="project" value="TreeGrafter"/>
</dbReference>
<dbReference type="InterPro" id="IPR039261">
    <property type="entry name" value="FNR_nucleotide-bd"/>
</dbReference>
<dbReference type="InterPro" id="IPR001433">
    <property type="entry name" value="OxRdtase_FAD/NAD-bd"/>
</dbReference>
<keyword evidence="6" id="KW-0285">Flavoprotein</keyword>
<evidence type="ECO:0000256" key="12">
    <source>
        <dbReference type="ARBA" id="ARBA00052219"/>
    </source>
</evidence>
<dbReference type="FunFam" id="1.20.990.10:FF:000010">
    <property type="entry name" value="Sulfite reductase [NADPH] flavoprotein component"/>
    <property type="match status" value="1"/>
</dbReference>
<evidence type="ECO:0000256" key="11">
    <source>
        <dbReference type="ARBA" id="ARBA00023002"/>
    </source>
</evidence>
<dbReference type="SUPFAM" id="SSF63380">
    <property type="entry name" value="Riboflavin synthase domain-like"/>
    <property type="match status" value="1"/>
</dbReference>
<evidence type="ECO:0000256" key="9">
    <source>
        <dbReference type="ARBA" id="ARBA00022857"/>
    </source>
</evidence>
<keyword evidence="17" id="KW-1185">Reference proteome</keyword>
<dbReference type="SUPFAM" id="SSF53323">
    <property type="entry name" value="Pyruvate-ferredoxin oxidoreductase, PFOR, domain III"/>
    <property type="match status" value="1"/>
</dbReference>
<accession>A0A9P7GFH3</accession>
<keyword evidence="10" id="KW-0249">Electron transport</keyword>
<dbReference type="Gene3D" id="3.40.920.10">
    <property type="entry name" value="Pyruvate-ferredoxin oxidoreductase, PFOR, domain III"/>
    <property type="match status" value="1"/>
</dbReference>
<sequence>MVSTKISGASTPFSTTTTISAPPSPALKGSDTFDQDVYYNPRFSASSIVEFTASRSNSSSTVYIYDLAEQAGFGTLTKEWAKSISTTAPVVDLQTRAGAGLGLVGRLSEGTSQDTVRGAVLTAYTTPSGLSLMAPSLSHLPIAIPTSRLVLQVPTVTSVGETFSLSPSLAPLASAWSILPDNIVILLSATPQQAADFAALSYKLTNFHVIHLFDQHSSSRETGHSIAPLADKGESPDLAEAIDNAGYKFFDVFGDAQATTTIVLLNGPLALTAAAVASRTTGLAVVVVNVLRPWDEAALRNALPKSATTLHVVDDVPNPSTQGPLYVDVFSALLESRADISVHAHRTTPSQTQEYLNREGAFFQFIATIVPTTTDNTASISPPTLKRVLLLSGPQSPLSALSRVTENLFTASKGVEVRSLTDYDAFSKPGGIAANRLLLFSKNEVADFLPLTISLPLDPASEGTVDFLAILDETLLRSHSVLQYARRRSPVLVVTAWSPEELSANLTTETTGNIAGKELRVFTIDAGAIASKATGTAGPAKDVIQVLVAHLAFVRLYLGGAATESKVLRVVKAAFGDTIEGFALETINAQTWSGLEEFEFAGASETGSPLKTFDLNAIAVEIDNGDTVINGARLASWHDAAKHLIFPGAFTPAAELSTEEFPANPALRPEVPDRTYLVTTSVNRRLTPLEYDRNVFHLEFDTTGTGLKYAIGEALGVHGWNDEKEVLDFCEWYGVDPNRLVTIPVPNGDGKTHTRTVLQALQQQIDLFGQPGKSFYTDLAAFATASLDRHALLFIGSGEGSATFKKLSEKDTVTFADVLLKYPSAKPGIEKLCELVGDIKPRHYSIASAQSVVGNRIDLLVVTVDWVSPSGSTRYGQCTRYLAGLRIGQKVTVSIKPSVMKLPPNPKQPIIMAGLGTGAAPFRAFLQHFAHLSSQGQEIGPVYYYFGSRHQASEYLYGEEIEAFILGGIITRAGLAFSRDGAKKVYIQHKMLEDSEALANMLYEDEGVFYLCGPTWPVPDVYEALVNALVTFKGSDPVKAGEYLESLKEEERYVLEVY</sequence>
<evidence type="ECO:0000256" key="14">
    <source>
        <dbReference type="SAM" id="MobiDB-lite"/>
    </source>
</evidence>
<dbReference type="GO" id="GO:0010181">
    <property type="term" value="F:FMN binding"/>
    <property type="evidence" value="ECO:0007669"/>
    <property type="project" value="TreeGrafter"/>
</dbReference>
<dbReference type="CDD" id="cd06207">
    <property type="entry name" value="CyPoR_like"/>
    <property type="match status" value="1"/>
</dbReference>
<reference evidence="16" key="1">
    <citation type="submission" date="2020-07" db="EMBL/GenBank/DDBJ databases">
        <authorList>
            <person name="Nieuwenhuis M."/>
            <person name="Van De Peppel L.J.J."/>
        </authorList>
    </citation>
    <scope>NUCLEOTIDE SEQUENCE</scope>
    <source>
        <strain evidence="16">AP01</strain>
        <tissue evidence="16">Mycelium</tissue>
    </source>
</reference>
<keyword evidence="8" id="KW-0274">FAD</keyword>
<dbReference type="InterPro" id="IPR009014">
    <property type="entry name" value="Transketo_C/PFOR_II"/>
</dbReference>
<comment type="catalytic activity">
    <reaction evidence="12">
        <text>hydrogen sulfide + 3 NADP(+) + 3 H2O = sulfite + 3 NADPH + 4 H(+)</text>
        <dbReference type="Rhea" id="RHEA:13801"/>
        <dbReference type="ChEBI" id="CHEBI:15377"/>
        <dbReference type="ChEBI" id="CHEBI:15378"/>
        <dbReference type="ChEBI" id="CHEBI:17359"/>
        <dbReference type="ChEBI" id="CHEBI:29919"/>
        <dbReference type="ChEBI" id="CHEBI:57783"/>
        <dbReference type="ChEBI" id="CHEBI:58349"/>
        <dbReference type="EC" id="1.8.1.2"/>
    </reaction>
</comment>
<dbReference type="InterPro" id="IPR017927">
    <property type="entry name" value="FAD-bd_FR_type"/>
</dbReference>
<dbReference type="EMBL" id="JABCKV010000001">
    <property type="protein sequence ID" value="KAG5648679.1"/>
    <property type="molecule type" value="Genomic_DNA"/>
</dbReference>
<evidence type="ECO:0000256" key="6">
    <source>
        <dbReference type="ARBA" id="ARBA00022630"/>
    </source>
</evidence>
<comment type="function">
    <text evidence="13">This enzyme catalyzes the 6-electron reduction of sulfite to sulfide. This is one of several activities required for the biosynthesis of L-cysteine from sulfate.</text>
</comment>
<keyword evidence="7" id="KW-0288">FMN</keyword>
<protein>
    <recommendedName>
        <fullName evidence="4">assimilatory sulfite reductase (NADPH)</fullName>
        <ecNumber evidence="4">1.8.1.2</ecNumber>
    </recommendedName>
</protein>
<evidence type="ECO:0000256" key="5">
    <source>
        <dbReference type="ARBA" id="ARBA00022448"/>
    </source>
</evidence>
<comment type="cofactor">
    <cofactor evidence="2">
        <name>FAD</name>
        <dbReference type="ChEBI" id="CHEBI:57692"/>
    </cofactor>
</comment>
<feature type="domain" description="FAD-binding FR-type" evidence="15">
    <location>
        <begin position="673"/>
        <end position="904"/>
    </location>
</feature>
<evidence type="ECO:0000256" key="2">
    <source>
        <dbReference type="ARBA" id="ARBA00001974"/>
    </source>
</evidence>
<dbReference type="AlphaFoldDB" id="A0A9P7GFH3"/>
<dbReference type="Pfam" id="PF00175">
    <property type="entry name" value="NAD_binding_1"/>
    <property type="match status" value="1"/>
</dbReference>
<dbReference type="InterPro" id="IPR023173">
    <property type="entry name" value="NADPH_Cyt_P450_Rdtase_alpha"/>
</dbReference>
<reference evidence="16" key="2">
    <citation type="submission" date="2021-10" db="EMBL/GenBank/DDBJ databases">
        <title>Phylogenomics reveals ancestral predisposition of the termite-cultivated fungus Termitomyces towards a domesticated lifestyle.</title>
        <authorList>
            <person name="Auxier B."/>
            <person name="Grum-Grzhimaylo A."/>
            <person name="Cardenas M.E."/>
            <person name="Lodge J.D."/>
            <person name="Laessoe T."/>
            <person name="Pedersen O."/>
            <person name="Smith M.E."/>
            <person name="Kuyper T.W."/>
            <person name="Franco-Molano E.A."/>
            <person name="Baroni T.J."/>
            <person name="Aanen D.K."/>
        </authorList>
    </citation>
    <scope>NUCLEOTIDE SEQUENCE</scope>
    <source>
        <strain evidence="16">AP01</strain>
        <tissue evidence="16">Mycelium</tissue>
    </source>
</reference>
<gene>
    <name evidence="16" type="ORF">DXG03_000025</name>
</gene>
<dbReference type="OrthoDB" id="1856718at2759"/>
<evidence type="ECO:0000313" key="17">
    <source>
        <dbReference type="Proteomes" id="UP000775547"/>
    </source>
</evidence>
<dbReference type="Gene3D" id="3.40.50.970">
    <property type="match status" value="1"/>
</dbReference>
<keyword evidence="9" id="KW-0521">NADP</keyword>
<dbReference type="SUPFAM" id="SSF52343">
    <property type="entry name" value="Ferredoxin reductase-like, C-terminal NADP-linked domain"/>
    <property type="match status" value="1"/>
</dbReference>
<dbReference type="InterPro" id="IPR003097">
    <property type="entry name" value="CysJ-like_FAD-binding"/>
</dbReference>
<dbReference type="EC" id="1.8.1.2" evidence="4"/>
<dbReference type="PRINTS" id="PR00371">
    <property type="entry name" value="FPNCR"/>
</dbReference>
<comment type="cofactor">
    <cofactor evidence="1">
        <name>FMN</name>
        <dbReference type="ChEBI" id="CHEBI:58210"/>
    </cofactor>
</comment>
<comment type="caution">
    <text evidence="16">The sequence shown here is derived from an EMBL/GenBank/DDBJ whole genome shotgun (WGS) entry which is preliminary data.</text>
</comment>
<dbReference type="Pfam" id="PF00667">
    <property type="entry name" value="FAD_binding_1"/>
    <property type="match status" value="1"/>
</dbReference>
<evidence type="ECO:0000313" key="16">
    <source>
        <dbReference type="EMBL" id="KAG5648679.1"/>
    </source>
</evidence>
<evidence type="ECO:0000256" key="10">
    <source>
        <dbReference type="ARBA" id="ARBA00022982"/>
    </source>
</evidence>
<keyword evidence="11" id="KW-0560">Oxidoreductase</keyword>
<evidence type="ECO:0000256" key="3">
    <source>
        <dbReference type="ARBA" id="ARBA00004774"/>
    </source>
</evidence>
<dbReference type="GO" id="GO:0005829">
    <property type="term" value="C:cytosol"/>
    <property type="evidence" value="ECO:0007669"/>
    <property type="project" value="TreeGrafter"/>
</dbReference>
<evidence type="ECO:0000256" key="4">
    <source>
        <dbReference type="ARBA" id="ARBA00012604"/>
    </source>
</evidence>
<comment type="pathway">
    <text evidence="3">Sulfur metabolism; hydrogen sulfide biosynthesis; hydrogen sulfide from sulfite (NADPH route): step 1/1.</text>
</comment>
<dbReference type="PANTHER" id="PTHR19384">
    <property type="entry name" value="NITRIC OXIDE SYNTHASE-RELATED"/>
    <property type="match status" value="1"/>
</dbReference>
<keyword evidence="5" id="KW-0813">Transport</keyword>
<evidence type="ECO:0000256" key="7">
    <source>
        <dbReference type="ARBA" id="ARBA00022643"/>
    </source>
</evidence>
<feature type="region of interest" description="Disordered" evidence="14">
    <location>
        <begin position="1"/>
        <end position="27"/>
    </location>
</feature>
<dbReference type="InterPro" id="IPR001709">
    <property type="entry name" value="Flavoprot_Pyr_Nucl_cyt_Rdtase"/>
</dbReference>
<dbReference type="PANTHER" id="PTHR19384:SF109">
    <property type="entry name" value="SULFITE REDUCTASE [NADPH] FLAVOPROTEIN COMPONENT"/>
    <property type="match status" value="1"/>
</dbReference>
<evidence type="ECO:0000256" key="1">
    <source>
        <dbReference type="ARBA" id="ARBA00001917"/>
    </source>
</evidence>
<dbReference type="GO" id="GO:0004783">
    <property type="term" value="F:sulfite reductase (NADPH) activity"/>
    <property type="evidence" value="ECO:0007669"/>
    <property type="project" value="UniProtKB-EC"/>
</dbReference>
<feature type="compositionally biased region" description="Low complexity" evidence="14">
    <location>
        <begin position="7"/>
        <end position="21"/>
    </location>
</feature>
<dbReference type="Proteomes" id="UP000775547">
    <property type="component" value="Unassembled WGS sequence"/>
</dbReference>
<evidence type="ECO:0000259" key="15">
    <source>
        <dbReference type="PROSITE" id="PS51384"/>
    </source>
</evidence>
<dbReference type="PROSITE" id="PS51384">
    <property type="entry name" value="FAD_FR"/>
    <property type="match status" value="1"/>
</dbReference>
<dbReference type="InterPro" id="IPR002869">
    <property type="entry name" value="Pyrv_flavodox_OxRed_cen"/>
</dbReference>
<dbReference type="Gene3D" id="1.20.990.10">
    <property type="entry name" value="NADPH-cytochrome p450 Reductase, Chain A, domain 3"/>
    <property type="match status" value="1"/>
</dbReference>
<proteinExistence type="predicted"/>
<dbReference type="SUPFAM" id="SSF52922">
    <property type="entry name" value="TK C-terminal domain-like"/>
    <property type="match status" value="1"/>
</dbReference>